<feature type="region of interest" description="Disordered" evidence="4">
    <location>
        <begin position="965"/>
        <end position="1010"/>
    </location>
</feature>
<keyword evidence="7" id="KW-1185">Reference proteome</keyword>
<organism evidence="6 7">
    <name type="scientific">Solanum commersonii</name>
    <name type="common">Commerson's wild potato</name>
    <name type="synonym">Commerson's nightshade</name>
    <dbReference type="NCBI Taxonomy" id="4109"/>
    <lineage>
        <taxon>Eukaryota</taxon>
        <taxon>Viridiplantae</taxon>
        <taxon>Streptophyta</taxon>
        <taxon>Embryophyta</taxon>
        <taxon>Tracheophyta</taxon>
        <taxon>Spermatophyta</taxon>
        <taxon>Magnoliopsida</taxon>
        <taxon>eudicotyledons</taxon>
        <taxon>Gunneridae</taxon>
        <taxon>Pentapetalae</taxon>
        <taxon>asterids</taxon>
        <taxon>lamiids</taxon>
        <taxon>Solanales</taxon>
        <taxon>Solanaceae</taxon>
        <taxon>Solanoideae</taxon>
        <taxon>Solaneae</taxon>
        <taxon>Solanum</taxon>
    </lineage>
</organism>
<evidence type="ECO:0000313" key="7">
    <source>
        <dbReference type="Proteomes" id="UP000824120"/>
    </source>
</evidence>
<dbReference type="InterPro" id="IPR028889">
    <property type="entry name" value="USP"/>
</dbReference>
<evidence type="ECO:0000256" key="1">
    <source>
        <dbReference type="ARBA" id="ARBA00022786"/>
    </source>
</evidence>
<feature type="compositionally biased region" description="Polar residues" evidence="4">
    <location>
        <begin position="1141"/>
        <end position="1151"/>
    </location>
</feature>
<dbReference type="InterPro" id="IPR001394">
    <property type="entry name" value="Peptidase_C19_UCH"/>
</dbReference>
<dbReference type="Pfam" id="PF00443">
    <property type="entry name" value="UCH"/>
    <property type="match status" value="1"/>
</dbReference>
<dbReference type="Pfam" id="PF04781">
    <property type="entry name" value="DUF627"/>
    <property type="match status" value="1"/>
</dbReference>
<evidence type="ECO:0000256" key="4">
    <source>
        <dbReference type="SAM" id="MobiDB-lite"/>
    </source>
</evidence>
<dbReference type="PANTHER" id="PTHR22975">
    <property type="entry name" value="UBIQUITIN SPECIFIC PROTEINASE"/>
    <property type="match status" value="1"/>
</dbReference>
<dbReference type="EMBL" id="JACXVP010000003">
    <property type="protein sequence ID" value="KAG5618238.1"/>
    <property type="molecule type" value="Genomic_DNA"/>
</dbReference>
<keyword evidence="1" id="KW-0833">Ubl conjugation pathway</keyword>
<name>A0A9J6A0V4_SOLCO</name>
<feature type="region of interest" description="Disordered" evidence="4">
    <location>
        <begin position="1141"/>
        <end position="1176"/>
    </location>
</feature>
<dbReference type="Proteomes" id="UP000824120">
    <property type="component" value="Chromosome 3"/>
</dbReference>
<comment type="caution">
    <text evidence="6">The sequence shown here is derived from an EMBL/GenBank/DDBJ whole genome shotgun (WGS) entry which is preliminary data.</text>
</comment>
<dbReference type="PANTHER" id="PTHR22975:SF9">
    <property type="entry name" value="ECHINUS SPLICE FORM 3"/>
    <property type="match status" value="1"/>
</dbReference>
<dbReference type="InterPro" id="IPR011990">
    <property type="entry name" value="TPR-like_helical_dom_sf"/>
</dbReference>
<feature type="coiled-coil region" evidence="3">
    <location>
        <begin position="1042"/>
        <end position="1072"/>
    </location>
</feature>
<dbReference type="InterPro" id="IPR052398">
    <property type="entry name" value="Ubiquitin_hydrolase_53/54"/>
</dbReference>
<dbReference type="PROSITE" id="PS00028">
    <property type="entry name" value="ZINC_FINGER_C2H2_1"/>
    <property type="match status" value="1"/>
</dbReference>
<dbReference type="GO" id="GO:0004843">
    <property type="term" value="F:cysteine-type deubiquitinase activity"/>
    <property type="evidence" value="ECO:0007669"/>
    <property type="project" value="InterPro"/>
</dbReference>
<sequence length="1703" mass="192413">MVHKKRTVAPRPKQSAATEDAAIPLLESEQNLVSVCTSVQKKLSRKNDTSAVVEGETNALSASIKLGCERVLSSLRRGNHTKALRLIKELASKHENSPHAPLIHRVQGSVCAKMASMIDDPNAKHRHLKNAIESARKAVSLSPNSIEFAHFYASLLYEAANEGKEYEEVVQECEKALAIENPIDPAKQNLQEESQQKDETPNARIDHVRIELQSLIQKSNFASISAWVNQIGNGEEKIRLIPIRRVPEDPMEMKLVQARRPIEIKKVTKMPEERRKEIEVRVAAARLLQKKSETVQTHKDGDKALDLTTGLAQRIGERRKSRNARKNSSSTERRDRVQSYWNSLTLDKKKELLRIKISDLKVHLSASKDGLAIEVLSEALSLYETNKDWKFWTCYRCNKKFTDSVSHNYHVVHEHIGTLHPKLQSVLPQNVENEWAEMLLNCSWEPLDGCAAAKMLDKQSRSQEQGFLDEKHQRDNTEESKCGFSEVFCNEDKLDSSPRNKKFGDIPNSDTVESRVHDKISDIELMDCDRNYGTKNGFLPDKWPLSDDPDRANLLERISAVFQTLIESKYLASSHLSKVIDFAVEELQGLAFGSQLLSYNVDQTPLCICFLGAEELKNVLKFLQDLSYSCGLGRYSEKTSSRDGASNASQGFDDLEKLIVSEDGSCLLFDECFLPCNLARSTCPDIISIDRTAYVLSSNQYQNEAELDPEAFLSWIFTDPSSVEQLASWTCAREEKAQQDMEIFRLLELEKEFYDLQCLCERKIEHLNYEEALLAIEVICLKEGRRRDHGTEIVGRSYDSLLRKRREDLIESDNDVTVISYRLELNAISNVLKEAESLNANRFGFEETSSGGTSQLCDIESSKEDDWRLKDYLHQVDSCVEVALQRQKERVSIELSKVDARIMRVVAGMQQLRVEIEHACAQDHRRILVTLLKSYIRAHLEDLAEKDATKKSDAASEALLAELAHDSKNSSGGGNGCSKHTHEKIKDKKKSKEYRKAKGSKPTSGNELHLLRHRTMEDVSFAVTHDGENQGDKTAGNGDSLNEQEYRRAIELEAEERKLEETLEYQRQMENDAKLKHLAEQTKRTAKTCLGSIDTVMKSETCSKCSDEQLKSSKKMNKFPDSSRSLSKINAEGMTHKTVSVDESTLVSTQRSGRRGCQNDSKLIDGNFPSASDERENTEVGEPRALHSSHVKLWNSVPADSGTKTLRQLHVEDDDEERFQADLQKAVRQSLDMFHAHEKLPLLPSPGNEQKVFPKAGTLGNANSFEDVNKMDAYGTGLKNEVGEYNCFLNVIIQSLWHVRRFRDEFLRTSSEHVHVGDPCVICALYDIFTALSTASTETCRKTVDPTSLRISLSNLYPDSNFFQEGQMNDASEVLGVIFDSLHRSFTSASGISDTESADSSCMGTWDCSNGACIVHSLFGMDTFEQMVCYNCGLESRNLKYTSFFHNINASALRTIKACSSKQFSDDTLISVVSPESSFDALLNLVEMNHQLSCNSEVGGCGKLNYVHHILSTPPHVFTTVLGWQNTCESVGDITATLSALSTEVYIGVLYHGLAPKNKHCLISMVNLFRLFFIVFWKNKRLILHADSIQHQFITSLGEGQCTFYPPQTPLCGITTGYVVVDVWASWHAPRLFYWVPTVFRQHRYRVCYYGQHYHCFAYNCDHGQWVMYDDKTVKVIGGWDDVLVMCERGHLQPQVLFFEAVK</sequence>
<protein>
    <recommendedName>
        <fullName evidence="5">USP domain-containing protein</fullName>
    </recommendedName>
</protein>
<accession>A0A9J6A0V4</accession>
<dbReference type="SUPFAM" id="SSF54001">
    <property type="entry name" value="Cysteine proteinases"/>
    <property type="match status" value="1"/>
</dbReference>
<gene>
    <name evidence="6" type="ORF">H5410_018062</name>
</gene>
<dbReference type="InterPro" id="IPR006866">
    <property type="entry name" value="DUF627_N"/>
</dbReference>
<dbReference type="GO" id="GO:0016579">
    <property type="term" value="P:protein deubiquitination"/>
    <property type="evidence" value="ECO:0007669"/>
    <property type="project" value="InterPro"/>
</dbReference>
<dbReference type="Pfam" id="PF04780">
    <property type="entry name" value="DUF629"/>
    <property type="match status" value="1"/>
</dbReference>
<keyword evidence="2" id="KW-0378">Hydrolase</keyword>
<feature type="domain" description="USP" evidence="5">
    <location>
        <begin position="1276"/>
        <end position="1702"/>
    </location>
</feature>
<dbReference type="InterPro" id="IPR006865">
    <property type="entry name" value="DUF629"/>
</dbReference>
<reference evidence="6 7" key="1">
    <citation type="submission" date="2020-09" db="EMBL/GenBank/DDBJ databases">
        <title>De no assembly of potato wild relative species, Solanum commersonii.</title>
        <authorList>
            <person name="Cho K."/>
        </authorList>
    </citation>
    <scope>NUCLEOTIDE SEQUENCE [LARGE SCALE GENOMIC DNA]</scope>
    <source>
        <strain evidence="6">LZ3.2</strain>
        <tissue evidence="6">Leaf</tissue>
    </source>
</reference>
<evidence type="ECO:0000259" key="5">
    <source>
        <dbReference type="PROSITE" id="PS50235"/>
    </source>
</evidence>
<dbReference type="CDD" id="cd02257">
    <property type="entry name" value="Peptidase_C19"/>
    <property type="match status" value="1"/>
</dbReference>
<dbReference type="Gene3D" id="1.25.40.10">
    <property type="entry name" value="Tetratricopeptide repeat domain"/>
    <property type="match status" value="1"/>
</dbReference>
<feature type="compositionally biased region" description="Basic residues" evidence="4">
    <location>
        <begin position="979"/>
        <end position="999"/>
    </location>
</feature>
<proteinExistence type="predicted"/>
<dbReference type="OrthoDB" id="205782at2759"/>
<dbReference type="InterPro" id="IPR013087">
    <property type="entry name" value="Znf_C2H2_type"/>
</dbReference>
<evidence type="ECO:0000313" key="6">
    <source>
        <dbReference type="EMBL" id="KAG5618238.1"/>
    </source>
</evidence>
<dbReference type="Gene3D" id="3.90.70.10">
    <property type="entry name" value="Cysteine proteinases"/>
    <property type="match status" value="1"/>
</dbReference>
<dbReference type="PROSITE" id="PS50235">
    <property type="entry name" value="USP_3"/>
    <property type="match status" value="1"/>
</dbReference>
<keyword evidence="3" id="KW-0175">Coiled coil</keyword>
<evidence type="ECO:0000256" key="2">
    <source>
        <dbReference type="ARBA" id="ARBA00022801"/>
    </source>
</evidence>
<evidence type="ECO:0000256" key="3">
    <source>
        <dbReference type="SAM" id="Coils"/>
    </source>
</evidence>
<dbReference type="InterPro" id="IPR038765">
    <property type="entry name" value="Papain-like_cys_pep_sf"/>
</dbReference>